<keyword evidence="4" id="KW-1185">Reference proteome</keyword>
<accession>A0A3N1UHB3</accession>
<dbReference type="InterPro" id="IPR013096">
    <property type="entry name" value="Cupin_2"/>
</dbReference>
<proteinExistence type="predicted"/>
<name>A0A3N1UHB3_9BACT</name>
<dbReference type="EMBL" id="RJVA01000014">
    <property type="protein sequence ID" value="ROQ90652.1"/>
    <property type="molecule type" value="Genomic_DNA"/>
</dbReference>
<evidence type="ECO:0000313" key="3">
    <source>
        <dbReference type="EMBL" id="ROQ90652.1"/>
    </source>
</evidence>
<evidence type="ECO:0000313" key="4">
    <source>
        <dbReference type="Proteomes" id="UP000276223"/>
    </source>
</evidence>
<dbReference type="GO" id="GO:0046872">
    <property type="term" value="F:metal ion binding"/>
    <property type="evidence" value="ECO:0007669"/>
    <property type="project" value="UniProtKB-KW"/>
</dbReference>
<gene>
    <name evidence="3" type="ORF">EDC27_2533</name>
</gene>
<sequence>MKIQSYKDIPGTFFDNEAARGVTGRVLIGSRDGAQRFCMRLFEIRPGGHTPRHSHDWEHEIFIHEGHGSAYKDGRWVPITQGDALFIPPNEEHQIKNTSDKPLRFICLIPSGPPEL</sequence>
<dbReference type="SUPFAM" id="SSF51182">
    <property type="entry name" value="RmlC-like cupins"/>
    <property type="match status" value="1"/>
</dbReference>
<dbReference type="RefSeq" id="WP_123291000.1">
    <property type="nucleotide sequence ID" value="NZ_RJVA01000014.1"/>
</dbReference>
<keyword evidence="1" id="KW-0479">Metal-binding</keyword>
<dbReference type="Gene3D" id="2.60.120.10">
    <property type="entry name" value="Jelly Rolls"/>
    <property type="match status" value="1"/>
</dbReference>
<feature type="domain" description="Cupin type-2" evidence="2">
    <location>
        <begin position="41"/>
        <end position="108"/>
    </location>
</feature>
<dbReference type="PANTHER" id="PTHR35848:SF6">
    <property type="entry name" value="CUPIN TYPE-2 DOMAIN-CONTAINING PROTEIN"/>
    <property type="match status" value="1"/>
</dbReference>
<comment type="caution">
    <text evidence="3">The sequence shown here is derived from an EMBL/GenBank/DDBJ whole genome shotgun (WGS) entry which is preliminary data.</text>
</comment>
<dbReference type="PANTHER" id="PTHR35848">
    <property type="entry name" value="OXALATE-BINDING PROTEIN"/>
    <property type="match status" value="1"/>
</dbReference>
<dbReference type="Pfam" id="PF07883">
    <property type="entry name" value="Cupin_2"/>
    <property type="match status" value="1"/>
</dbReference>
<organism evidence="3 4">
    <name type="scientific">Desulfosoma caldarium</name>
    <dbReference type="NCBI Taxonomy" id="610254"/>
    <lineage>
        <taxon>Bacteria</taxon>
        <taxon>Pseudomonadati</taxon>
        <taxon>Thermodesulfobacteriota</taxon>
        <taxon>Syntrophobacteria</taxon>
        <taxon>Syntrophobacterales</taxon>
        <taxon>Syntrophobacteraceae</taxon>
        <taxon>Desulfosoma</taxon>
    </lineage>
</organism>
<dbReference type="InterPro" id="IPR014710">
    <property type="entry name" value="RmlC-like_jellyroll"/>
</dbReference>
<dbReference type="Proteomes" id="UP000276223">
    <property type="component" value="Unassembled WGS sequence"/>
</dbReference>
<dbReference type="OrthoDB" id="9791297at2"/>
<evidence type="ECO:0000259" key="2">
    <source>
        <dbReference type="Pfam" id="PF07883"/>
    </source>
</evidence>
<evidence type="ECO:0000256" key="1">
    <source>
        <dbReference type="ARBA" id="ARBA00022723"/>
    </source>
</evidence>
<dbReference type="AlphaFoldDB" id="A0A3N1UHB3"/>
<dbReference type="InterPro" id="IPR051610">
    <property type="entry name" value="GPI/OXD"/>
</dbReference>
<protein>
    <submittedName>
        <fullName evidence="3">Cupin domain</fullName>
    </submittedName>
</protein>
<dbReference type="CDD" id="cd02222">
    <property type="entry name" value="cupin_TM1459-like"/>
    <property type="match status" value="1"/>
</dbReference>
<dbReference type="InterPro" id="IPR011051">
    <property type="entry name" value="RmlC_Cupin_sf"/>
</dbReference>
<reference evidence="3 4" key="1">
    <citation type="submission" date="2018-11" db="EMBL/GenBank/DDBJ databases">
        <title>Genomic Encyclopedia of Type Strains, Phase IV (KMG-IV): sequencing the most valuable type-strain genomes for metagenomic binning, comparative biology and taxonomic classification.</title>
        <authorList>
            <person name="Goeker M."/>
        </authorList>
    </citation>
    <scope>NUCLEOTIDE SEQUENCE [LARGE SCALE GENOMIC DNA]</scope>
    <source>
        <strain evidence="3 4">DSM 22027</strain>
    </source>
</reference>